<accession>A0A7M1RTD8</accession>
<evidence type="ECO:0000313" key="2">
    <source>
        <dbReference type="Proteomes" id="UP000594004"/>
    </source>
</evidence>
<reference evidence="1 2" key="1">
    <citation type="submission" date="2020-07" db="EMBL/GenBank/DDBJ databases">
        <title>Taxonomic proposal: Crassvirales, a new order of highly abundant and diverse bacterial viruses.</title>
        <authorList>
            <person name="Shkoporov A.N."/>
            <person name="Stockdale S.R."/>
            <person name="Guerin E."/>
            <person name="Ross R.P."/>
            <person name="Hill C."/>
        </authorList>
    </citation>
    <scope>NUCLEOTIDE SEQUENCE [LARGE SCALE GENOMIC DNA]</scope>
</reference>
<dbReference type="Proteomes" id="UP000594004">
    <property type="component" value="Segment"/>
</dbReference>
<dbReference type="EMBL" id="MT774407">
    <property type="protein sequence ID" value="QOR57588.1"/>
    <property type="molecule type" value="Genomic_DNA"/>
</dbReference>
<dbReference type="RefSeq" id="YP_010113228.1">
    <property type="nucleotide sequence ID" value="NC_055900.1"/>
</dbReference>
<name>A0A7M1RTD8_9CAUD</name>
<dbReference type="GeneID" id="65131736"/>
<dbReference type="KEGG" id="vg:65131736"/>
<keyword evidence="2" id="KW-1185">Reference proteome</keyword>
<protein>
    <submittedName>
        <fullName evidence="1">Uncharacterized protein</fullName>
    </submittedName>
</protein>
<sequence>MGKRKLVKIEPAYSGKYIDYKGSTYQLVQTETSSKYCEGCAFYNKKCDDKLVSYCRQGFIFKKAEF</sequence>
<organism evidence="1 2">
    <name type="scientific">uncultured phage cr125_1</name>
    <dbReference type="NCBI Taxonomy" id="2772091"/>
    <lineage>
        <taxon>Viruses</taxon>
        <taxon>Duplodnaviria</taxon>
        <taxon>Heunggongvirae</taxon>
        <taxon>Uroviricota</taxon>
        <taxon>Caudoviricetes</taxon>
        <taxon>Crassvirales</taxon>
        <taxon>Suoliviridae</taxon>
        <taxon>Uncouvirinae</taxon>
        <taxon>Aurodevirus</taxon>
        <taxon>Aurodevirus hominis</taxon>
    </lineage>
</organism>
<evidence type="ECO:0000313" key="1">
    <source>
        <dbReference type="EMBL" id="QOR57588.1"/>
    </source>
</evidence>
<proteinExistence type="predicted"/>